<dbReference type="PANTHER" id="PTHR40278">
    <property type="entry name" value="DNA UTILIZATION PROTEIN HOFN"/>
    <property type="match status" value="1"/>
</dbReference>
<evidence type="ECO:0000313" key="4">
    <source>
        <dbReference type="EMBL" id="APB33874.1"/>
    </source>
</evidence>
<dbReference type="EMBL" id="CP017675">
    <property type="protein sequence ID" value="APB33874.1"/>
    <property type="molecule type" value="Genomic_DNA"/>
</dbReference>
<feature type="region of interest" description="Disordered" evidence="2">
    <location>
        <begin position="228"/>
        <end position="248"/>
    </location>
</feature>
<evidence type="ECO:0000256" key="3">
    <source>
        <dbReference type="SAM" id="Phobius"/>
    </source>
</evidence>
<dbReference type="STRING" id="1188229.GlitD10_1551"/>
<dbReference type="InterPro" id="IPR052534">
    <property type="entry name" value="Extracell_DNA_Util/SecSys_Comp"/>
</dbReference>
<organism evidence="4 5">
    <name type="scientific">Gloeomargarita lithophora Alchichica-D10</name>
    <dbReference type="NCBI Taxonomy" id="1188229"/>
    <lineage>
        <taxon>Bacteria</taxon>
        <taxon>Bacillati</taxon>
        <taxon>Cyanobacteriota</taxon>
        <taxon>Cyanophyceae</taxon>
        <taxon>Gloeomargaritales</taxon>
        <taxon>Gloeomargaritaceae</taxon>
        <taxon>Gloeomargarita</taxon>
    </lineage>
</organism>
<protein>
    <submittedName>
        <fullName evidence="4">Fimbrial assembly protein PilN</fullName>
    </submittedName>
</protein>
<dbReference type="Pfam" id="PF05137">
    <property type="entry name" value="PilN"/>
    <property type="match status" value="1"/>
</dbReference>
<keyword evidence="1" id="KW-0175">Coiled coil</keyword>
<gene>
    <name evidence="4" type="primary">pilN</name>
    <name evidence="4" type="ORF">GlitD10_1551</name>
</gene>
<name>A0A1J0AD64_9CYAN</name>
<feature type="region of interest" description="Disordered" evidence="2">
    <location>
        <begin position="159"/>
        <end position="182"/>
    </location>
</feature>
<dbReference type="RefSeq" id="WP_071454395.1">
    <property type="nucleotide sequence ID" value="NZ_CP017675.1"/>
</dbReference>
<keyword evidence="3" id="KW-1133">Transmembrane helix</keyword>
<proteinExistence type="predicted"/>
<accession>A0A1J0AD64</accession>
<dbReference type="KEGG" id="glt:GlitD10_1551"/>
<feature type="coiled-coil region" evidence="1">
    <location>
        <begin position="71"/>
        <end position="98"/>
    </location>
</feature>
<evidence type="ECO:0000313" key="5">
    <source>
        <dbReference type="Proteomes" id="UP000180235"/>
    </source>
</evidence>
<evidence type="ECO:0000256" key="1">
    <source>
        <dbReference type="SAM" id="Coils"/>
    </source>
</evidence>
<dbReference type="PANTHER" id="PTHR40278:SF1">
    <property type="entry name" value="DNA UTILIZATION PROTEIN HOFN"/>
    <property type="match status" value="1"/>
</dbReference>
<dbReference type="OrthoDB" id="422602at2"/>
<dbReference type="InterPro" id="IPR007813">
    <property type="entry name" value="PilN"/>
</dbReference>
<dbReference type="Proteomes" id="UP000180235">
    <property type="component" value="Chromosome"/>
</dbReference>
<keyword evidence="3" id="KW-0812">Transmembrane</keyword>
<evidence type="ECO:0000256" key="2">
    <source>
        <dbReference type="SAM" id="MobiDB-lite"/>
    </source>
</evidence>
<feature type="transmembrane region" description="Helical" evidence="3">
    <location>
        <begin position="29"/>
        <end position="49"/>
    </location>
</feature>
<reference evidence="4 5" key="1">
    <citation type="submission" date="2016-10" db="EMBL/GenBank/DDBJ databases">
        <title>Description of Gloeomargarita lithophora gen. nov., sp. nov., a thylakoid-bearing basal-branching cyanobacterium with intracellular carbonates, and proposal for Gloeomargaritales ord. nov.</title>
        <authorList>
            <person name="Moreira D."/>
            <person name="Tavera R."/>
            <person name="Benzerara K."/>
            <person name="Skouri-Panet F."/>
            <person name="Couradeau E."/>
            <person name="Gerard E."/>
            <person name="Loussert C."/>
            <person name="Novelo E."/>
            <person name="Zivanovic Y."/>
            <person name="Lopez-Garcia P."/>
        </authorList>
    </citation>
    <scope>NUCLEOTIDE SEQUENCE [LARGE SCALE GENOMIC DNA]</scope>
    <source>
        <strain evidence="4 5">D10</strain>
    </source>
</reference>
<keyword evidence="5" id="KW-1185">Reference proteome</keyword>
<keyword evidence="3" id="KW-0472">Membrane</keyword>
<dbReference type="AlphaFoldDB" id="A0A1J0AD64"/>
<sequence length="248" mass="27283">MYAVEINFLRDRAPQGQAYEEADDSPLPLVVGIAVGVIALVGAGGLWGFTTYREQTLAQEKVQGEARLNPLRQQLAELDKLKERVSQIRKETEELANVVEKVTPWSAVVQDLGNRTLPGVQLGKVDQSGSNLKITGQANEFATVNDFLLVLERSPFLRSAPPNQPRLINSQRAATRGDEDTQPLVQYEVQVSLASDKKLSENLANLKRTGAVGLETRIEILRELGILKERPATPAAPKDEPQEQEAKP</sequence>